<evidence type="ECO:0000313" key="2">
    <source>
        <dbReference type="Proteomes" id="UP000807353"/>
    </source>
</evidence>
<name>A0A9P6CF32_9AGAR</name>
<protein>
    <recommendedName>
        <fullName evidence="3">F-box domain-containing protein</fullName>
    </recommendedName>
</protein>
<dbReference type="PANTHER" id="PTHR38926:SF72">
    <property type="entry name" value="IM:7136021-RELATED"/>
    <property type="match status" value="1"/>
</dbReference>
<comment type="caution">
    <text evidence="1">The sequence shown here is derived from an EMBL/GenBank/DDBJ whole genome shotgun (WGS) entry which is preliminary data.</text>
</comment>
<proteinExistence type="predicted"/>
<evidence type="ECO:0000313" key="1">
    <source>
        <dbReference type="EMBL" id="KAF9458573.1"/>
    </source>
</evidence>
<accession>A0A9P6CF32</accession>
<sequence length="479" mass="54377">MTLEVSDLFTYPLLTLSPDVPSDTEAFSARKQLKIAEEALHKLDFEISLLLARRQQIISRIDRCKSVIAPYKKLPAELLARIILLCVPKVEVVLAEPRRRCYESFLRITQVCSTWRRVAFGESALWDLLINASDKHIKLADAWFSQCSCSRISLAVQPKVRMSGRFDLTLHPHIVSKLVVPYSQRLKSLGLAVDKILLKSFSCQSFQNLEELSLFLNMENDQPWGESDIQFQSPTPSLRSLHIAMPSSILNDRFLLKLPLYQLTTLKLSGYIMASNLIEVLKQCTSIETFTGGTIYDARSQPFHSKSMPIFLPNLQYLTVIFASDVGRFLHLLEMPRILSLMTNIDVSSPECHSHFRRLQTLRTVIITGTRRGYIDEDFITSISYSTKVLLGSYACQPSTLSKIGTGGLLPNVEHLEYSGRNLQLVVDMLWARLSSARKSPERVSYIRRIVITSDDEVVFFKDKLDLLRSQGIDIIVTS</sequence>
<dbReference type="Gene3D" id="3.80.10.10">
    <property type="entry name" value="Ribonuclease Inhibitor"/>
    <property type="match status" value="1"/>
</dbReference>
<evidence type="ECO:0008006" key="3">
    <source>
        <dbReference type="Google" id="ProtNLM"/>
    </source>
</evidence>
<organism evidence="1 2">
    <name type="scientific">Collybia nuda</name>
    <dbReference type="NCBI Taxonomy" id="64659"/>
    <lineage>
        <taxon>Eukaryota</taxon>
        <taxon>Fungi</taxon>
        <taxon>Dikarya</taxon>
        <taxon>Basidiomycota</taxon>
        <taxon>Agaricomycotina</taxon>
        <taxon>Agaricomycetes</taxon>
        <taxon>Agaricomycetidae</taxon>
        <taxon>Agaricales</taxon>
        <taxon>Tricholomatineae</taxon>
        <taxon>Clitocybaceae</taxon>
        <taxon>Collybia</taxon>
    </lineage>
</organism>
<keyword evidence="2" id="KW-1185">Reference proteome</keyword>
<dbReference type="InterPro" id="IPR032675">
    <property type="entry name" value="LRR_dom_sf"/>
</dbReference>
<reference evidence="1" key="1">
    <citation type="submission" date="2020-11" db="EMBL/GenBank/DDBJ databases">
        <authorList>
            <consortium name="DOE Joint Genome Institute"/>
            <person name="Ahrendt S."/>
            <person name="Riley R."/>
            <person name="Andreopoulos W."/>
            <person name="Labutti K."/>
            <person name="Pangilinan J."/>
            <person name="Ruiz-Duenas F.J."/>
            <person name="Barrasa J.M."/>
            <person name="Sanchez-Garcia M."/>
            <person name="Camarero S."/>
            <person name="Miyauchi S."/>
            <person name="Serrano A."/>
            <person name="Linde D."/>
            <person name="Babiker R."/>
            <person name="Drula E."/>
            <person name="Ayuso-Fernandez I."/>
            <person name="Pacheco R."/>
            <person name="Padilla G."/>
            <person name="Ferreira P."/>
            <person name="Barriuso J."/>
            <person name="Kellner H."/>
            <person name="Castanera R."/>
            <person name="Alfaro M."/>
            <person name="Ramirez L."/>
            <person name="Pisabarro A.G."/>
            <person name="Kuo A."/>
            <person name="Tritt A."/>
            <person name="Lipzen A."/>
            <person name="He G."/>
            <person name="Yan M."/>
            <person name="Ng V."/>
            <person name="Cullen D."/>
            <person name="Martin F."/>
            <person name="Rosso M.-N."/>
            <person name="Henrissat B."/>
            <person name="Hibbett D."/>
            <person name="Martinez A.T."/>
            <person name="Grigoriev I.V."/>
        </authorList>
    </citation>
    <scope>NUCLEOTIDE SEQUENCE</scope>
    <source>
        <strain evidence="1">CBS 247.69</strain>
    </source>
</reference>
<dbReference type="AlphaFoldDB" id="A0A9P6CF32"/>
<dbReference type="Gene3D" id="1.20.1280.50">
    <property type="match status" value="1"/>
</dbReference>
<dbReference type="PANTHER" id="PTHR38926">
    <property type="entry name" value="F-BOX DOMAIN CONTAINING PROTEIN, EXPRESSED"/>
    <property type="match status" value="1"/>
</dbReference>
<dbReference type="OrthoDB" id="3365698at2759"/>
<gene>
    <name evidence="1" type="ORF">BDZ94DRAFT_1313137</name>
</gene>
<dbReference type="SUPFAM" id="SSF52058">
    <property type="entry name" value="L domain-like"/>
    <property type="match status" value="1"/>
</dbReference>
<dbReference type="EMBL" id="MU150336">
    <property type="protein sequence ID" value="KAF9458573.1"/>
    <property type="molecule type" value="Genomic_DNA"/>
</dbReference>
<dbReference type="Proteomes" id="UP000807353">
    <property type="component" value="Unassembled WGS sequence"/>
</dbReference>